<dbReference type="Proteomes" id="UP000683291">
    <property type="component" value="Chromosome 1"/>
</dbReference>
<protein>
    <submittedName>
        <fullName evidence="2">VWA domain-containing protein</fullName>
    </submittedName>
</protein>
<dbReference type="AlphaFoldDB" id="A0A975PP63"/>
<evidence type="ECO:0000313" key="3">
    <source>
        <dbReference type="Proteomes" id="UP000683291"/>
    </source>
</evidence>
<evidence type="ECO:0000313" key="2">
    <source>
        <dbReference type="EMBL" id="QUJ78035.1"/>
    </source>
</evidence>
<organism evidence="2 3">
    <name type="scientific">Sulfitobacter albidus</name>
    <dbReference type="NCBI Taxonomy" id="2829501"/>
    <lineage>
        <taxon>Bacteria</taxon>
        <taxon>Pseudomonadati</taxon>
        <taxon>Pseudomonadota</taxon>
        <taxon>Alphaproteobacteria</taxon>
        <taxon>Rhodobacterales</taxon>
        <taxon>Roseobacteraceae</taxon>
        <taxon>Sulfitobacter</taxon>
    </lineage>
</organism>
<dbReference type="Pfam" id="PF13519">
    <property type="entry name" value="VWA_2"/>
    <property type="match status" value="1"/>
</dbReference>
<dbReference type="Gene3D" id="3.40.50.410">
    <property type="entry name" value="von Willebrand factor, type A domain"/>
    <property type="match status" value="1"/>
</dbReference>
<proteinExistence type="predicted"/>
<dbReference type="SUPFAM" id="SSF53300">
    <property type="entry name" value="vWA-like"/>
    <property type="match status" value="1"/>
</dbReference>
<sequence length="201" mass="21034">MIVFDGSGSMSEMGFNDLDEPRIFEAREALRTALPQIAQSRKLGLVTYGPGGDDLCTGITLHFPPRADAAGAIIATTDALTPEGSTALTAAVALAAQALAHETRPATIVLVTDGKETCGGTPCQLAAELEATGIDTTVHVIGFKVRGDYFSWQSQGAAEYREADAPARCLADTTGGKYVRAETLDELIGALRVTLGCTILF</sequence>
<accession>A0A975PP63</accession>
<dbReference type="KEGG" id="sual:KDD17_12070"/>
<dbReference type="InterPro" id="IPR002035">
    <property type="entry name" value="VWF_A"/>
</dbReference>
<feature type="domain" description="VWFA" evidence="1">
    <location>
        <begin position="1"/>
        <end position="143"/>
    </location>
</feature>
<name>A0A975PP63_9RHOB</name>
<dbReference type="PROSITE" id="PS50234">
    <property type="entry name" value="VWFA"/>
    <property type="match status" value="1"/>
</dbReference>
<evidence type="ECO:0000259" key="1">
    <source>
        <dbReference type="PROSITE" id="PS50234"/>
    </source>
</evidence>
<gene>
    <name evidence="2" type="ORF">KDD17_12070</name>
</gene>
<dbReference type="InterPro" id="IPR036465">
    <property type="entry name" value="vWFA_dom_sf"/>
</dbReference>
<keyword evidence="3" id="KW-1185">Reference proteome</keyword>
<dbReference type="EMBL" id="CP073581">
    <property type="protein sequence ID" value="QUJ78035.1"/>
    <property type="molecule type" value="Genomic_DNA"/>
</dbReference>
<reference evidence="2" key="1">
    <citation type="submission" date="2021-04" db="EMBL/GenBank/DDBJ databases">
        <title>Complete genome sequence for Sulfitobacter sp. strain JK7-1.</title>
        <authorList>
            <person name="Park S.-J."/>
        </authorList>
    </citation>
    <scope>NUCLEOTIDE SEQUENCE</scope>
    <source>
        <strain evidence="2">JK7-1</strain>
    </source>
</reference>